<proteinExistence type="predicted"/>
<keyword evidence="1 2" id="KW-0238">DNA-binding</keyword>
<organism evidence="4 5">
    <name type="scientific">Sporobacter termitidis DSM 10068</name>
    <dbReference type="NCBI Taxonomy" id="1123282"/>
    <lineage>
        <taxon>Bacteria</taxon>
        <taxon>Bacillati</taxon>
        <taxon>Bacillota</taxon>
        <taxon>Clostridia</taxon>
        <taxon>Eubacteriales</taxon>
        <taxon>Oscillospiraceae</taxon>
        <taxon>Sporobacter</taxon>
    </lineage>
</organism>
<dbReference type="GO" id="GO:0000976">
    <property type="term" value="F:transcription cis-regulatory region binding"/>
    <property type="evidence" value="ECO:0007669"/>
    <property type="project" value="TreeGrafter"/>
</dbReference>
<dbReference type="OrthoDB" id="9814200at2"/>
<protein>
    <submittedName>
        <fullName evidence="4">Transcriptional regulator, TetR family</fullName>
    </submittedName>
</protein>
<dbReference type="Pfam" id="PF00440">
    <property type="entry name" value="TetR_N"/>
    <property type="match status" value="1"/>
</dbReference>
<feature type="domain" description="HTH tetR-type" evidence="3">
    <location>
        <begin position="5"/>
        <end position="65"/>
    </location>
</feature>
<dbReference type="GO" id="GO:0003700">
    <property type="term" value="F:DNA-binding transcription factor activity"/>
    <property type="evidence" value="ECO:0007669"/>
    <property type="project" value="TreeGrafter"/>
</dbReference>
<dbReference type="InterPro" id="IPR050109">
    <property type="entry name" value="HTH-type_TetR-like_transc_reg"/>
</dbReference>
<dbReference type="EMBL" id="FQXV01000010">
    <property type="protein sequence ID" value="SHI14750.1"/>
    <property type="molecule type" value="Genomic_DNA"/>
</dbReference>
<dbReference type="PROSITE" id="PS50977">
    <property type="entry name" value="HTH_TETR_2"/>
    <property type="match status" value="1"/>
</dbReference>
<evidence type="ECO:0000259" key="3">
    <source>
        <dbReference type="PROSITE" id="PS50977"/>
    </source>
</evidence>
<keyword evidence="5" id="KW-1185">Reference proteome</keyword>
<dbReference type="Gene3D" id="1.10.357.10">
    <property type="entry name" value="Tetracycline Repressor, domain 2"/>
    <property type="match status" value="1"/>
</dbReference>
<dbReference type="Proteomes" id="UP000183995">
    <property type="component" value="Unassembled WGS sequence"/>
</dbReference>
<dbReference type="AlphaFoldDB" id="A0A1M5YSB6"/>
<dbReference type="PANTHER" id="PTHR30055">
    <property type="entry name" value="HTH-TYPE TRANSCRIPTIONAL REGULATOR RUTR"/>
    <property type="match status" value="1"/>
</dbReference>
<dbReference type="SUPFAM" id="SSF46689">
    <property type="entry name" value="Homeodomain-like"/>
    <property type="match status" value="1"/>
</dbReference>
<dbReference type="InterPro" id="IPR001647">
    <property type="entry name" value="HTH_TetR"/>
</dbReference>
<reference evidence="4 5" key="1">
    <citation type="submission" date="2016-11" db="EMBL/GenBank/DDBJ databases">
        <authorList>
            <person name="Jaros S."/>
            <person name="Januszkiewicz K."/>
            <person name="Wedrychowicz H."/>
        </authorList>
    </citation>
    <scope>NUCLEOTIDE SEQUENCE [LARGE SCALE GENOMIC DNA]</scope>
    <source>
        <strain evidence="4 5">DSM 10068</strain>
    </source>
</reference>
<dbReference type="PANTHER" id="PTHR30055:SF226">
    <property type="entry name" value="HTH-TYPE TRANSCRIPTIONAL REGULATOR PKSA"/>
    <property type="match status" value="1"/>
</dbReference>
<dbReference type="RefSeq" id="WP_073080116.1">
    <property type="nucleotide sequence ID" value="NZ_FQXV01000010.1"/>
</dbReference>
<evidence type="ECO:0000256" key="1">
    <source>
        <dbReference type="ARBA" id="ARBA00023125"/>
    </source>
</evidence>
<accession>A0A1M5YSB6</accession>
<gene>
    <name evidence="4" type="ORF">SAMN02745823_02780</name>
</gene>
<dbReference type="InterPro" id="IPR009057">
    <property type="entry name" value="Homeodomain-like_sf"/>
</dbReference>
<feature type="DNA-binding region" description="H-T-H motif" evidence="2">
    <location>
        <begin position="28"/>
        <end position="47"/>
    </location>
</feature>
<evidence type="ECO:0000313" key="5">
    <source>
        <dbReference type="Proteomes" id="UP000183995"/>
    </source>
</evidence>
<evidence type="ECO:0000313" key="4">
    <source>
        <dbReference type="EMBL" id="SHI14750.1"/>
    </source>
</evidence>
<sequence length="210" mass="23995">MADEMNTQEKILYFGRKEFLQKSFQNASLRNIASAAGMTTGAIYTYFKDKNALFEAIVAPVYEQVEKLFVELSASYYNAGGIVGEITTQNTTAELYRVYRLIYDNFDVFRLLVVGAEGSSKADFVHTIVDHEVTQTLAYLDRLKKAKGINAQINRTVLHLISESYINTLLEPVRHNMSYEEAIENLDFLAVFYTGGWKSIFYKLFDEKNI</sequence>
<dbReference type="STRING" id="1123282.SAMN02745823_02780"/>
<name>A0A1M5YSB6_9FIRM</name>
<evidence type="ECO:0000256" key="2">
    <source>
        <dbReference type="PROSITE-ProRule" id="PRU00335"/>
    </source>
</evidence>